<evidence type="ECO:0000256" key="10">
    <source>
        <dbReference type="ARBA" id="ARBA00023237"/>
    </source>
</evidence>
<evidence type="ECO:0000313" key="12">
    <source>
        <dbReference type="EMBL" id="TFE37014.1"/>
    </source>
</evidence>
<keyword evidence="10" id="KW-0998">Cell outer membrane</keyword>
<evidence type="ECO:0000259" key="11">
    <source>
        <dbReference type="Pfam" id="PF13609"/>
    </source>
</evidence>
<dbReference type="SUPFAM" id="SSF56935">
    <property type="entry name" value="Porins"/>
    <property type="match status" value="1"/>
</dbReference>
<keyword evidence="4" id="KW-1134">Transmembrane beta strand</keyword>
<dbReference type="PANTHER" id="PTHR34501:SF9">
    <property type="entry name" value="MAJOR OUTER MEMBRANE PROTEIN P.IA"/>
    <property type="match status" value="1"/>
</dbReference>
<dbReference type="InterPro" id="IPR002299">
    <property type="entry name" value="Porin_Neis"/>
</dbReference>
<dbReference type="GO" id="GO:0015288">
    <property type="term" value="F:porin activity"/>
    <property type="evidence" value="ECO:0007669"/>
    <property type="project" value="UniProtKB-KW"/>
</dbReference>
<dbReference type="CDD" id="cd00342">
    <property type="entry name" value="gram_neg_porins"/>
    <property type="match status" value="1"/>
</dbReference>
<dbReference type="Gene3D" id="2.40.160.10">
    <property type="entry name" value="Porin"/>
    <property type="match status" value="1"/>
</dbReference>
<evidence type="ECO:0000256" key="7">
    <source>
        <dbReference type="ARBA" id="ARBA00023065"/>
    </source>
</evidence>
<dbReference type="InterPro" id="IPR023614">
    <property type="entry name" value="Porin_dom_sf"/>
</dbReference>
<dbReference type="Proteomes" id="UP000297385">
    <property type="component" value="Unassembled WGS sequence"/>
</dbReference>
<evidence type="ECO:0000256" key="2">
    <source>
        <dbReference type="ARBA" id="ARBA00011233"/>
    </source>
</evidence>
<evidence type="ECO:0000256" key="3">
    <source>
        <dbReference type="ARBA" id="ARBA00022448"/>
    </source>
</evidence>
<evidence type="ECO:0000256" key="6">
    <source>
        <dbReference type="ARBA" id="ARBA00022729"/>
    </source>
</evidence>
<dbReference type="PANTHER" id="PTHR34501">
    <property type="entry name" value="PROTEIN YDDL-RELATED"/>
    <property type="match status" value="1"/>
</dbReference>
<sequence length="348" mass="35497">MTLCSSAFAQSSVTLYGIVDGGIVYQSKTLGANGANGANGGKLLAFTDSGQVPSQFGFSGMEDLGGGLISEFKLESGINVGNGGYNDSNGNFFGRQAYVGLKGRGGELKAGLQFSPFFITLFALDPRGLSQFGSGLPVYLNHVAATGIFTPNSVSYTTPIFAGLQGSALISLGGVAGSFASGRQYSLSVNYAWQGLDIAAALFDSNAGGTVQTVPPSTVEFEGRMIGASYSFGKLTAKASFTSFKVAESGTNDNVYAGGVDCAVSPVVSVNAGVWHISNRNNSSGHSLMGSAGVTYSLSKATAIYVQSGVVNNHGTSTFGLEVGDAPASLSAPKGTTFGADIGVRHFF</sequence>
<dbReference type="InterPro" id="IPR050298">
    <property type="entry name" value="Gram-neg_bact_OMP"/>
</dbReference>
<dbReference type="GO" id="GO:0009279">
    <property type="term" value="C:cell outer membrane"/>
    <property type="evidence" value="ECO:0007669"/>
    <property type="project" value="UniProtKB-SubCell"/>
</dbReference>
<dbReference type="Pfam" id="PF13609">
    <property type="entry name" value="Porin_4"/>
    <property type="match status" value="1"/>
</dbReference>
<evidence type="ECO:0000256" key="8">
    <source>
        <dbReference type="ARBA" id="ARBA00023114"/>
    </source>
</evidence>
<dbReference type="InterPro" id="IPR001702">
    <property type="entry name" value="Porin_Gram-ve"/>
</dbReference>
<keyword evidence="5" id="KW-0812">Transmembrane</keyword>
<dbReference type="EMBL" id="SNVI01000008">
    <property type="protein sequence ID" value="TFE37014.1"/>
    <property type="molecule type" value="Genomic_DNA"/>
</dbReference>
<evidence type="ECO:0000256" key="9">
    <source>
        <dbReference type="ARBA" id="ARBA00023136"/>
    </source>
</evidence>
<keyword evidence="7" id="KW-0406">Ion transport</keyword>
<gene>
    <name evidence="12" type="ORF">E2553_43000</name>
</gene>
<evidence type="ECO:0000256" key="5">
    <source>
        <dbReference type="ARBA" id="ARBA00022692"/>
    </source>
</evidence>
<keyword evidence="9" id="KW-0472">Membrane</keyword>
<keyword evidence="3" id="KW-0813">Transport</keyword>
<dbReference type="InterPro" id="IPR033900">
    <property type="entry name" value="Gram_neg_porin_domain"/>
</dbReference>
<feature type="domain" description="Porin" evidence="11">
    <location>
        <begin position="3"/>
        <end position="315"/>
    </location>
</feature>
<protein>
    <submittedName>
        <fullName evidence="12">Porin</fullName>
    </submittedName>
</protein>
<comment type="subcellular location">
    <subcellularLocation>
        <location evidence="1">Cell outer membrane</location>
        <topology evidence="1">Multi-pass membrane protein</topology>
    </subcellularLocation>
</comment>
<evidence type="ECO:0000256" key="1">
    <source>
        <dbReference type="ARBA" id="ARBA00004571"/>
    </source>
</evidence>
<dbReference type="RefSeq" id="WP_134466899.1">
    <property type="nucleotide sequence ID" value="NZ_SNVI01000008.1"/>
</dbReference>
<organism evidence="12 13">
    <name type="scientific">Paraburkholderia dipogonis</name>
    <dbReference type="NCBI Taxonomy" id="1211383"/>
    <lineage>
        <taxon>Bacteria</taxon>
        <taxon>Pseudomonadati</taxon>
        <taxon>Pseudomonadota</taxon>
        <taxon>Betaproteobacteria</taxon>
        <taxon>Burkholderiales</taxon>
        <taxon>Burkholderiaceae</taxon>
        <taxon>Paraburkholderia</taxon>
    </lineage>
</organism>
<comment type="caution">
    <text evidence="12">The sequence shown here is derived from an EMBL/GenBank/DDBJ whole genome shotgun (WGS) entry which is preliminary data.</text>
</comment>
<keyword evidence="6" id="KW-0732">Signal</keyword>
<keyword evidence="8" id="KW-0626">Porin</keyword>
<proteinExistence type="predicted"/>
<dbReference type="PRINTS" id="PR00182">
    <property type="entry name" value="ECOLNEIPORIN"/>
</dbReference>
<dbReference type="GO" id="GO:0046930">
    <property type="term" value="C:pore complex"/>
    <property type="evidence" value="ECO:0007669"/>
    <property type="project" value="UniProtKB-KW"/>
</dbReference>
<comment type="subunit">
    <text evidence="2">Homotrimer.</text>
</comment>
<evidence type="ECO:0000256" key="4">
    <source>
        <dbReference type="ARBA" id="ARBA00022452"/>
    </source>
</evidence>
<name>A0A4Y8MI04_9BURK</name>
<dbReference type="PRINTS" id="PR00184">
    <property type="entry name" value="NEISSPPORIN"/>
</dbReference>
<reference evidence="12 13" key="1">
    <citation type="submission" date="2019-03" db="EMBL/GenBank/DDBJ databases">
        <title>Complete Genome Sequence of Paraburkholderia dipogonis ICMP 19430T, a Nitrogen-fixing Symbiont of the South African Invasive Legume Dipogon lignosus in New Zealand.</title>
        <authorList>
            <person name="De Meyer S.E."/>
        </authorList>
    </citation>
    <scope>NUCLEOTIDE SEQUENCE [LARGE SCALE GENOMIC DNA]</scope>
    <source>
        <strain evidence="12 13">ICMP 19430</strain>
    </source>
</reference>
<evidence type="ECO:0000313" key="13">
    <source>
        <dbReference type="Proteomes" id="UP000297385"/>
    </source>
</evidence>
<accession>A0A4Y8MI04</accession>
<dbReference type="GO" id="GO:0034220">
    <property type="term" value="P:monoatomic ion transmembrane transport"/>
    <property type="evidence" value="ECO:0007669"/>
    <property type="project" value="InterPro"/>
</dbReference>
<dbReference type="AlphaFoldDB" id="A0A4Y8MI04"/>